<evidence type="ECO:0000313" key="2">
    <source>
        <dbReference type="EMBL" id="OWZ03303.1"/>
    </source>
</evidence>
<protein>
    <recommendedName>
        <fullName evidence="1">SET domain-containing protein</fullName>
    </recommendedName>
</protein>
<dbReference type="SUPFAM" id="SSF82199">
    <property type="entry name" value="SET domain"/>
    <property type="match status" value="1"/>
</dbReference>
<evidence type="ECO:0000313" key="3">
    <source>
        <dbReference type="Proteomes" id="UP000198211"/>
    </source>
</evidence>
<gene>
    <name evidence="2" type="ORF">PHMEG_00024992</name>
</gene>
<dbReference type="EMBL" id="NBNE01005602">
    <property type="protein sequence ID" value="OWZ03303.1"/>
    <property type="molecule type" value="Genomic_DNA"/>
</dbReference>
<name>A0A225VD31_9STRA</name>
<dbReference type="Gene3D" id="2.170.270.10">
    <property type="entry name" value="SET domain"/>
    <property type="match status" value="1"/>
</dbReference>
<organism evidence="2 3">
    <name type="scientific">Phytophthora megakarya</name>
    <dbReference type="NCBI Taxonomy" id="4795"/>
    <lineage>
        <taxon>Eukaryota</taxon>
        <taxon>Sar</taxon>
        <taxon>Stramenopiles</taxon>
        <taxon>Oomycota</taxon>
        <taxon>Peronosporomycetes</taxon>
        <taxon>Peronosporales</taxon>
        <taxon>Peronosporaceae</taxon>
        <taxon>Phytophthora</taxon>
    </lineage>
</organism>
<dbReference type="AlphaFoldDB" id="A0A225VD31"/>
<comment type="caution">
    <text evidence="2">The sequence shown here is derived from an EMBL/GenBank/DDBJ whole genome shotgun (WGS) entry which is preliminary data.</text>
</comment>
<dbReference type="PROSITE" id="PS50280">
    <property type="entry name" value="SET"/>
    <property type="match status" value="1"/>
</dbReference>
<dbReference type="InterPro" id="IPR001214">
    <property type="entry name" value="SET_dom"/>
</dbReference>
<reference evidence="3" key="1">
    <citation type="submission" date="2017-03" db="EMBL/GenBank/DDBJ databases">
        <title>Phytopthora megakarya and P. palmivora, two closely related causual agents of cacao black pod achieved similar genome size and gene model numbers by different mechanisms.</title>
        <authorList>
            <person name="Ali S."/>
            <person name="Shao J."/>
            <person name="Larry D.J."/>
            <person name="Kronmiller B."/>
            <person name="Shen D."/>
            <person name="Strem M.D."/>
            <person name="Melnick R.L."/>
            <person name="Guiltinan M.J."/>
            <person name="Tyler B.M."/>
            <person name="Meinhardt L.W."/>
            <person name="Bailey B.A."/>
        </authorList>
    </citation>
    <scope>NUCLEOTIDE SEQUENCE [LARGE SCALE GENOMIC DNA]</scope>
    <source>
        <strain evidence="3">zdho120</strain>
    </source>
</reference>
<sequence>MKRGNHREDAPTTIQITIDRTEREFVSFPVGVYPIKRMFKASCIDFEDVGAMDKCRCVGDCIANLCLNSKAKIFCTKANCGVGGTCGNSLREHGSLKLFKTTSTGVGVCTTTWIAKGTLLGEYFGVLEGYVGNDSLADDDAPQKVSTGYSLLLNKRSNDGRFVYYCLEAKNYGGTMTVVVVTLQELQQFEEVTVSYSTPLGFTCLCTSCATVDGSESQK</sequence>
<accession>A0A225VD31</accession>
<keyword evidence="3" id="KW-1185">Reference proteome</keyword>
<feature type="domain" description="SET" evidence="1">
    <location>
        <begin position="94"/>
        <end position="197"/>
    </location>
</feature>
<dbReference type="Proteomes" id="UP000198211">
    <property type="component" value="Unassembled WGS sequence"/>
</dbReference>
<proteinExistence type="predicted"/>
<dbReference type="InterPro" id="IPR046341">
    <property type="entry name" value="SET_dom_sf"/>
</dbReference>
<evidence type="ECO:0000259" key="1">
    <source>
        <dbReference type="PROSITE" id="PS50280"/>
    </source>
</evidence>